<sequence length="68" mass="7745">MAEIKNSKSQKSGLVRRYTGTVTHDLGGAKSPLTFYSVRFGVTKIHTEIRKVLQKPSKREGERRQENI</sequence>
<reference evidence="1" key="1">
    <citation type="journal article" date="2020" name="Stud. Mycol.">
        <title>101 Dothideomycetes genomes: a test case for predicting lifestyles and emergence of pathogens.</title>
        <authorList>
            <person name="Haridas S."/>
            <person name="Albert R."/>
            <person name="Binder M."/>
            <person name="Bloem J."/>
            <person name="Labutti K."/>
            <person name="Salamov A."/>
            <person name="Andreopoulos B."/>
            <person name="Baker S."/>
            <person name="Barry K."/>
            <person name="Bills G."/>
            <person name="Bluhm B."/>
            <person name="Cannon C."/>
            <person name="Castanera R."/>
            <person name="Culley D."/>
            <person name="Daum C."/>
            <person name="Ezra D."/>
            <person name="Gonzalez J."/>
            <person name="Henrissat B."/>
            <person name="Kuo A."/>
            <person name="Liang C."/>
            <person name="Lipzen A."/>
            <person name="Lutzoni F."/>
            <person name="Magnuson J."/>
            <person name="Mondo S."/>
            <person name="Nolan M."/>
            <person name="Ohm R."/>
            <person name="Pangilinan J."/>
            <person name="Park H.-J."/>
            <person name="Ramirez L."/>
            <person name="Alfaro M."/>
            <person name="Sun H."/>
            <person name="Tritt A."/>
            <person name="Yoshinaga Y."/>
            <person name="Zwiers L.-H."/>
            <person name="Turgeon B."/>
            <person name="Goodwin S."/>
            <person name="Spatafora J."/>
            <person name="Crous P."/>
            <person name="Grigoriev I."/>
        </authorList>
    </citation>
    <scope>NUCLEOTIDE SEQUENCE</scope>
    <source>
        <strain evidence="1">CBS 207.26</strain>
    </source>
</reference>
<name>A0A6A6ERD7_9PEZI</name>
<gene>
    <name evidence="1" type="ORF">K469DRAFT_712102</name>
</gene>
<keyword evidence="2" id="KW-1185">Reference proteome</keyword>
<evidence type="ECO:0000313" key="1">
    <source>
        <dbReference type="EMBL" id="KAF2193359.1"/>
    </source>
</evidence>
<proteinExistence type="predicted"/>
<evidence type="ECO:0000313" key="2">
    <source>
        <dbReference type="Proteomes" id="UP000800200"/>
    </source>
</evidence>
<dbReference type="Proteomes" id="UP000800200">
    <property type="component" value="Unassembled WGS sequence"/>
</dbReference>
<organism evidence="1 2">
    <name type="scientific">Zopfia rhizophila CBS 207.26</name>
    <dbReference type="NCBI Taxonomy" id="1314779"/>
    <lineage>
        <taxon>Eukaryota</taxon>
        <taxon>Fungi</taxon>
        <taxon>Dikarya</taxon>
        <taxon>Ascomycota</taxon>
        <taxon>Pezizomycotina</taxon>
        <taxon>Dothideomycetes</taxon>
        <taxon>Dothideomycetes incertae sedis</taxon>
        <taxon>Zopfiaceae</taxon>
        <taxon>Zopfia</taxon>
    </lineage>
</organism>
<dbReference type="EMBL" id="ML994613">
    <property type="protein sequence ID" value="KAF2193359.1"/>
    <property type="molecule type" value="Genomic_DNA"/>
</dbReference>
<protein>
    <submittedName>
        <fullName evidence="1">Uncharacterized protein</fullName>
    </submittedName>
</protein>
<dbReference type="AlphaFoldDB" id="A0A6A6ERD7"/>
<accession>A0A6A6ERD7</accession>